<evidence type="ECO:0000313" key="1">
    <source>
        <dbReference type="EMBL" id="KAJ3804146.1"/>
    </source>
</evidence>
<reference evidence="1" key="1">
    <citation type="submission" date="2022-09" db="EMBL/GenBank/DDBJ databases">
        <title>A Global Phylogenomic Analysis of the Shiitake Genus Lentinula.</title>
        <authorList>
            <consortium name="DOE Joint Genome Institute"/>
            <person name="Sierra-Patev S."/>
            <person name="Min B."/>
            <person name="Naranjo-Ortiz M."/>
            <person name="Looney B."/>
            <person name="Konkel Z."/>
            <person name="Slot J.C."/>
            <person name="Sakamoto Y."/>
            <person name="Steenwyk J.L."/>
            <person name="Rokas A."/>
            <person name="Carro J."/>
            <person name="Camarero S."/>
            <person name="Ferreira P."/>
            <person name="Molpeceres G."/>
            <person name="Ruiz-Duenas F.J."/>
            <person name="Serrano A."/>
            <person name="Henrissat B."/>
            <person name="Drula E."/>
            <person name="Hughes K.W."/>
            <person name="Mata J.L."/>
            <person name="Ishikawa N.K."/>
            <person name="Vargas-Isla R."/>
            <person name="Ushijima S."/>
            <person name="Smith C.A."/>
            <person name="Ahrendt S."/>
            <person name="Andreopoulos W."/>
            <person name="He G."/>
            <person name="Labutti K."/>
            <person name="Lipzen A."/>
            <person name="Ng V."/>
            <person name="Riley R."/>
            <person name="Sandor L."/>
            <person name="Barry K."/>
            <person name="Martinez A.T."/>
            <person name="Xiao Y."/>
            <person name="Gibbons J.G."/>
            <person name="Terashima K."/>
            <person name="Grigoriev I.V."/>
            <person name="Hibbett D.S."/>
        </authorList>
    </citation>
    <scope>NUCLEOTIDE SEQUENCE</scope>
    <source>
        <strain evidence="1">TMI1499</strain>
    </source>
</reference>
<keyword evidence="2" id="KW-1185">Reference proteome</keyword>
<sequence>WSNTGSSLKSEGGVTRLVKEVIATDDFNVDDLRGFSAHRENQRADKTNLTSGSLNSYLAGFCTTAVDIQVPSGQKNVPSATFSVPGLHYRPLLSVIKEAFSSPLSMSMHLSPFKLFHQLPNSEVETRVHGELYSSDSFINMHDKIQRTPLPPDESDCKLERVVAAVMLWSDATHLVNFGTAKLWPIYLMLGNVSKYIRAQPDSGACHHLAYIPSLPDSFQDFAMNFHAKWKSQKSNILTHCRRELMHAIWKVLLTDEFIHAFKYGIVIRCADGVERRVYPRFFTYSADYPEKVLLATIRDKGCCPCPRCLVSKSKLDRMGQVRYIQTRLRHVRTCFVEKVKQAQKLIYTDGRPINGVHVERLLKETSLVPTENVFVERLGITDFDFSKLLVVDFLHEFELGVWKTLFKHLIRVLYA</sequence>
<organism evidence="1 2">
    <name type="scientific">Lentinula aff. lateritia</name>
    <dbReference type="NCBI Taxonomy" id="2804960"/>
    <lineage>
        <taxon>Eukaryota</taxon>
        <taxon>Fungi</taxon>
        <taxon>Dikarya</taxon>
        <taxon>Basidiomycota</taxon>
        <taxon>Agaricomycotina</taxon>
        <taxon>Agaricomycetes</taxon>
        <taxon>Agaricomycetidae</taxon>
        <taxon>Agaricales</taxon>
        <taxon>Marasmiineae</taxon>
        <taxon>Omphalotaceae</taxon>
        <taxon>Lentinula</taxon>
    </lineage>
</organism>
<evidence type="ECO:0000313" key="2">
    <source>
        <dbReference type="Proteomes" id="UP001163835"/>
    </source>
</evidence>
<feature type="non-terminal residue" evidence="1">
    <location>
        <position position="1"/>
    </location>
</feature>
<accession>A0ACC1THH6</accession>
<dbReference type="EMBL" id="MU796254">
    <property type="protein sequence ID" value="KAJ3804146.1"/>
    <property type="molecule type" value="Genomic_DNA"/>
</dbReference>
<gene>
    <name evidence="1" type="ORF">F5876DRAFT_5596</name>
</gene>
<protein>
    <submittedName>
        <fullName evidence="1">Uncharacterized protein</fullName>
    </submittedName>
</protein>
<comment type="caution">
    <text evidence="1">The sequence shown here is derived from an EMBL/GenBank/DDBJ whole genome shotgun (WGS) entry which is preliminary data.</text>
</comment>
<dbReference type="Proteomes" id="UP001163835">
    <property type="component" value="Unassembled WGS sequence"/>
</dbReference>
<proteinExistence type="predicted"/>
<feature type="non-terminal residue" evidence="1">
    <location>
        <position position="416"/>
    </location>
</feature>
<name>A0ACC1THH6_9AGAR</name>